<dbReference type="CDD" id="cd17532">
    <property type="entry name" value="REC_LytTR_AlgR-like"/>
    <property type="match status" value="1"/>
</dbReference>
<dbReference type="SUPFAM" id="SSF52172">
    <property type="entry name" value="CheY-like"/>
    <property type="match status" value="1"/>
</dbReference>
<dbReference type="InterPro" id="IPR001789">
    <property type="entry name" value="Sig_transdc_resp-reg_receiver"/>
</dbReference>
<name>A0A6M0Q8T1_9BACI</name>
<protein>
    <submittedName>
        <fullName evidence="4">Response regulator transcription factor</fullName>
    </submittedName>
</protein>
<dbReference type="Gene3D" id="3.40.50.2300">
    <property type="match status" value="1"/>
</dbReference>
<reference evidence="4 5" key="1">
    <citation type="submission" date="2020-02" db="EMBL/GenBank/DDBJ databases">
        <title>Bacillus aquiflavi sp. nov., isolated from yellow water of strong flavor Chinese baijiu in Yibin region of China.</title>
        <authorList>
            <person name="Xie J."/>
        </authorList>
    </citation>
    <scope>NUCLEOTIDE SEQUENCE [LARGE SCALE GENOMIC DNA]</scope>
    <source>
        <strain evidence="4 5">SA4</strain>
    </source>
</reference>
<proteinExistence type="predicted"/>
<dbReference type="Proteomes" id="UP000481043">
    <property type="component" value="Unassembled WGS sequence"/>
</dbReference>
<dbReference type="InterPro" id="IPR046947">
    <property type="entry name" value="LytR-like"/>
</dbReference>
<keyword evidence="1" id="KW-0597">Phosphoprotein</keyword>
<feature type="domain" description="Response regulatory" evidence="2">
    <location>
        <begin position="6"/>
        <end position="120"/>
    </location>
</feature>
<keyword evidence="5" id="KW-1185">Reference proteome</keyword>
<evidence type="ECO:0000259" key="3">
    <source>
        <dbReference type="PROSITE" id="PS50930"/>
    </source>
</evidence>
<dbReference type="AlphaFoldDB" id="A0A6M0Q8T1"/>
<dbReference type="PROSITE" id="PS50110">
    <property type="entry name" value="RESPONSE_REGULATORY"/>
    <property type="match status" value="1"/>
</dbReference>
<dbReference type="InterPro" id="IPR011006">
    <property type="entry name" value="CheY-like_superfamily"/>
</dbReference>
<evidence type="ECO:0000259" key="2">
    <source>
        <dbReference type="PROSITE" id="PS50110"/>
    </source>
</evidence>
<feature type="modified residue" description="4-aspartylphosphate" evidence="1">
    <location>
        <position position="57"/>
    </location>
</feature>
<dbReference type="PANTHER" id="PTHR37299">
    <property type="entry name" value="TRANSCRIPTIONAL REGULATOR-RELATED"/>
    <property type="match status" value="1"/>
</dbReference>
<evidence type="ECO:0000313" key="4">
    <source>
        <dbReference type="EMBL" id="NEY72149.1"/>
    </source>
</evidence>
<dbReference type="GO" id="GO:0003677">
    <property type="term" value="F:DNA binding"/>
    <property type="evidence" value="ECO:0007669"/>
    <property type="project" value="InterPro"/>
</dbReference>
<organism evidence="4 5">
    <name type="scientific">Bacillus mesophilus</name>
    <dbReference type="NCBI Taxonomy" id="1808955"/>
    <lineage>
        <taxon>Bacteria</taxon>
        <taxon>Bacillati</taxon>
        <taxon>Bacillota</taxon>
        <taxon>Bacilli</taxon>
        <taxon>Bacillales</taxon>
        <taxon>Bacillaceae</taxon>
        <taxon>Bacillus</taxon>
    </lineage>
</organism>
<dbReference type="SMART" id="SM00448">
    <property type="entry name" value="REC"/>
    <property type="match status" value="1"/>
</dbReference>
<dbReference type="PROSITE" id="PS50930">
    <property type="entry name" value="HTH_LYTTR"/>
    <property type="match status" value="1"/>
</dbReference>
<evidence type="ECO:0000256" key="1">
    <source>
        <dbReference type="PROSITE-ProRule" id="PRU00169"/>
    </source>
</evidence>
<dbReference type="InterPro" id="IPR007492">
    <property type="entry name" value="LytTR_DNA-bd_dom"/>
</dbReference>
<gene>
    <name evidence="4" type="ORF">G4D63_10470</name>
</gene>
<evidence type="ECO:0000313" key="5">
    <source>
        <dbReference type="Proteomes" id="UP000481043"/>
    </source>
</evidence>
<dbReference type="Gene3D" id="2.40.50.1020">
    <property type="entry name" value="LytTr DNA-binding domain"/>
    <property type="match status" value="1"/>
</dbReference>
<sequence>MMTVIKVLIVDDERYSRDELKHLLSEYPTIEIIGEAESGDQAVMKALQLQPDVVFLDIEMPKLNGMEVARSLKELKKTPLIVFATAYPNFAVEAFRHQAVDYLVKPFDESQLKETVARLKRLLVEHEPKKLEKTASISARLALEEDDGIIYVNPKDILYLYRDERETKIVLKDKEYHSKLSLKDFEERLEHLSFYRIHKSYLVNLDHVSRLIPWFNGAYQLEVSGMKENLSVSRNYVKGLRALLEL</sequence>
<accession>A0A6M0Q8T1</accession>
<dbReference type="PANTHER" id="PTHR37299:SF1">
    <property type="entry name" value="STAGE 0 SPORULATION PROTEIN A HOMOLOG"/>
    <property type="match status" value="1"/>
</dbReference>
<dbReference type="SMART" id="SM00850">
    <property type="entry name" value="LytTR"/>
    <property type="match status" value="1"/>
</dbReference>
<comment type="caution">
    <text evidence="4">The sequence shown here is derived from an EMBL/GenBank/DDBJ whole genome shotgun (WGS) entry which is preliminary data.</text>
</comment>
<feature type="domain" description="HTH LytTR-type" evidence="3">
    <location>
        <begin position="141"/>
        <end position="246"/>
    </location>
</feature>
<dbReference type="Pfam" id="PF00072">
    <property type="entry name" value="Response_reg"/>
    <property type="match status" value="1"/>
</dbReference>
<dbReference type="GO" id="GO:0000156">
    <property type="term" value="F:phosphorelay response regulator activity"/>
    <property type="evidence" value="ECO:0007669"/>
    <property type="project" value="InterPro"/>
</dbReference>
<dbReference type="Pfam" id="PF04397">
    <property type="entry name" value="LytTR"/>
    <property type="match status" value="1"/>
</dbReference>
<dbReference type="EMBL" id="JAAIWM010000003">
    <property type="protein sequence ID" value="NEY72149.1"/>
    <property type="molecule type" value="Genomic_DNA"/>
</dbReference>